<sequence>MNGKMNLRTFLDVILFECARREREKSDGLHPGRAEASMLTPQHRHRDNNFSLSASLFSRRYSLPARLDSGFFLFLSLYLPVCIYCMYELPNRTVGGFGLNTGVF</sequence>
<dbReference type="EMBL" id="CAMAPE010000008">
    <property type="protein sequence ID" value="CAH9072775.1"/>
    <property type="molecule type" value="Genomic_DNA"/>
</dbReference>
<evidence type="ECO:0000256" key="1">
    <source>
        <dbReference type="SAM" id="Phobius"/>
    </source>
</evidence>
<protein>
    <submittedName>
        <fullName evidence="2">Uncharacterized protein</fullName>
    </submittedName>
</protein>
<dbReference type="OrthoDB" id="59690at2759"/>
<keyword evidence="3" id="KW-1185">Reference proteome</keyword>
<reference evidence="2" key="1">
    <citation type="submission" date="2022-07" db="EMBL/GenBank/DDBJ databases">
        <authorList>
            <person name="Macas J."/>
            <person name="Novak P."/>
            <person name="Neumann P."/>
        </authorList>
    </citation>
    <scope>NUCLEOTIDE SEQUENCE</scope>
</reference>
<dbReference type="Proteomes" id="UP001152484">
    <property type="component" value="Unassembled WGS sequence"/>
</dbReference>
<proteinExistence type="predicted"/>
<evidence type="ECO:0000313" key="3">
    <source>
        <dbReference type="Proteomes" id="UP001152484"/>
    </source>
</evidence>
<name>A0A9P0YQG0_CUSEU</name>
<keyword evidence="1" id="KW-1133">Transmembrane helix</keyword>
<feature type="transmembrane region" description="Helical" evidence="1">
    <location>
        <begin position="69"/>
        <end position="89"/>
    </location>
</feature>
<keyword evidence="1" id="KW-0472">Membrane</keyword>
<organism evidence="2 3">
    <name type="scientific">Cuscuta europaea</name>
    <name type="common">European dodder</name>
    <dbReference type="NCBI Taxonomy" id="41803"/>
    <lineage>
        <taxon>Eukaryota</taxon>
        <taxon>Viridiplantae</taxon>
        <taxon>Streptophyta</taxon>
        <taxon>Embryophyta</taxon>
        <taxon>Tracheophyta</taxon>
        <taxon>Spermatophyta</taxon>
        <taxon>Magnoliopsida</taxon>
        <taxon>eudicotyledons</taxon>
        <taxon>Gunneridae</taxon>
        <taxon>Pentapetalae</taxon>
        <taxon>asterids</taxon>
        <taxon>lamiids</taxon>
        <taxon>Solanales</taxon>
        <taxon>Convolvulaceae</taxon>
        <taxon>Cuscuteae</taxon>
        <taxon>Cuscuta</taxon>
        <taxon>Cuscuta subgen. Cuscuta</taxon>
    </lineage>
</organism>
<accession>A0A9P0YQG0</accession>
<keyword evidence="1" id="KW-0812">Transmembrane</keyword>
<dbReference type="AlphaFoldDB" id="A0A9P0YQG0"/>
<comment type="caution">
    <text evidence="2">The sequence shown here is derived from an EMBL/GenBank/DDBJ whole genome shotgun (WGS) entry which is preliminary data.</text>
</comment>
<evidence type="ECO:0000313" key="2">
    <source>
        <dbReference type="EMBL" id="CAH9072775.1"/>
    </source>
</evidence>
<gene>
    <name evidence="2" type="ORF">CEURO_LOCUS4513</name>
</gene>